<evidence type="ECO:0000259" key="1">
    <source>
        <dbReference type="PROSITE" id="PS50097"/>
    </source>
</evidence>
<reference evidence="2" key="1">
    <citation type="submission" date="2020-03" db="EMBL/GenBank/DDBJ databases">
        <authorList>
            <person name="He L."/>
        </authorList>
    </citation>
    <scope>NUCLEOTIDE SEQUENCE</scope>
    <source>
        <strain evidence="2">CkLH20</strain>
    </source>
</reference>
<dbReference type="Proteomes" id="UP000781932">
    <property type="component" value="Unassembled WGS sequence"/>
</dbReference>
<feature type="domain" description="BTB" evidence="1">
    <location>
        <begin position="26"/>
        <end position="85"/>
    </location>
</feature>
<reference evidence="2" key="2">
    <citation type="submission" date="2020-11" db="EMBL/GenBank/DDBJ databases">
        <title>Whole genome sequencing of Colletotrichum sp.</title>
        <authorList>
            <person name="Li H."/>
        </authorList>
    </citation>
    <scope>NUCLEOTIDE SEQUENCE</scope>
    <source>
        <strain evidence="2">CkLH20</strain>
    </source>
</reference>
<gene>
    <name evidence="2" type="ORF">CkaCkLH20_11055</name>
</gene>
<dbReference type="InterPro" id="IPR000210">
    <property type="entry name" value="BTB/POZ_dom"/>
</dbReference>
<dbReference type="CDD" id="cd18186">
    <property type="entry name" value="BTB_POZ_ZBTB_KLHL-like"/>
    <property type="match status" value="1"/>
</dbReference>
<proteinExistence type="predicted"/>
<dbReference type="Pfam" id="PF00651">
    <property type="entry name" value="BTB"/>
    <property type="match status" value="1"/>
</dbReference>
<dbReference type="AlphaFoldDB" id="A0A9P6LFE7"/>
<dbReference type="EMBL" id="JAATWM020000045">
    <property type="protein sequence ID" value="KAF9871408.1"/>
    <property type="molecule type" value="Genomic_DNA"/>
</dbReference>
<evidence type="ECO:0000313" key="3">
    <source>
        <dbReference type="Proteomes" id="UP000781932"/>
    </source>
</evidence>
<evidence type="ECO:0000313" key="2">
    <source>
        <dbReference type="EMBL" id="KAF9871408.1"/>
    </source>
</evidence>
<dbReference type="PROSITE" id="PS50097">
    <property type="entry name" value="BTB"/>
    <property type="match status" value="1"/>
</dbReference>
<dbReference type="Gene3D" id="3.30.710.10">
    <property type="entry name" value="Potassium Channel Kv1.1, Chain A"/>
    <property type="match status" value="1"/>
</dbReference>
<protein>
    <recommendedName>
        <fullName evidence="1">BTB domain-containing protein</fullName>
    </recommendedName>
</protein>
<organism evidence="2 3">
    <name type="scientific">Colletotrichum karsti</name>
    <dbReference type="NCBI Taxonomy" id="1095194"/>
    <lineage>
        <taxon>Eukaryota</taxon>
        <taxon>Fungi</taxon>
        <taxon>Dikarya</taxon>
        <taxon>Ascomycota</taxon>
        <taxon>Pezizomycotina</taxon>
        <taxon>Sordariomycetes</taxon>
        <taxon>Hypocreomycetidae</taxon>
        <taxon>Glomerellales</taxon>
        <taxon>Glomerellaceae</taxon>
        <taxon>Colletotrichum</taxon>
        <taxon>Colletotrichum boninense species complex</taxon>
    </lineage>
</organism>
<keyword evidence="3" id="KW-1185">Reference proteome</keyword>
<dbReference type="InterPro" id="IPR011333">
    <property type="entry name" value="SKP1/BTB/POZ_sf"/>
</dbReference>
<comment type="caution">
    <text evidence="2">The sequence shown here is derived from an EMBL/GenBank/DDBJ whole genome shotgun (WGS) entry which is preliminary data.</text>
</comment>
<sequence length="246" mass="28076">MSKPQSQAELPWYRYSNVFNIENTGHTVIVNCKGTRFSLHLGIIGEHSEYFQRCFKHPFKERASAEVTIDHLDPQTLGVYFNLVYRLASQPATTTTTTSKGDRAAAPHLVIPTSFWYDGTLSQIINLHDTCDYLLDARLMHYVRETIYNFLNYWRHRSQNSQRSGKLMTFRSFAEAYDLCDGAGALPGTDSQGVHFWCHSERVEVGGGYHHRPPKIRARGQQVIYLEAGTAGQIEGYELTDDFCSR</sequence>
<dbReference type="SUPFAM" id="SSF54695">
    <property type="entry name" value="POZ domain"/>
    <property type="match status" value="1"/>
</dbReference>
<accession>A0A9P6LFE7</accession>
<dbReference type="GeneID" id="62166843"/>
<dbReference type="RefSeq" id="XP_038740869.1">
    <property type="nucleotide sequence ID" value="XM_038893769.1"/>
</dbReference>
<name>A0A9P6LFE7_9PEZI</name>